<evidence type="ECO:0000313" key="2">
    <source>
        <dbReference type="EMBL" id="AOW00730.1"/>
    </source>
</evidence>
<dbReference type="GeneID" id="94582483"/>
<name>A0A1D8N528_YARLL</name>
<dbReference type="VEuPathDB" id="FungiDB:YALI1_A16496g"/>
<protein>
    <submittedName>
        <fullName evidence="2">Uncharacterized protein</fullName>
    </submittedName>
</protein>
<reference evidence="2 3" key="1">
    <citation type="journal article" date="2016" name="PLoS ONE">
        <title>Sequence Assembly of Yarrowia lipolytica Strain W29/CLIB89 Shows Transposable Element Diversity.</title>
        <authorList>
            <person name="Magnan C."/>
            <person name="Yu J."/>
            <person name="Chang I."/>
            <person name="Jahn E."/>
            <person name="Kanomata Y."/>
            <person name="Wu J."/>
            <person name="Zeller M."/>
            <person name="Oakes M."/>
            <person name="Baldi P."/>
            <person name="Sandmeyer S."/>
        </authorList>
    </citation>
    <scope>NUCLEOTIDE SEQUENCE [LARGE SCALE GENOMIC DNA]</scope>
    <source>
        <strain evidence="3">CLIB89(W29)</strain>
    </source>
</reference>
<proteinExistence type="predicted"/>
<dbReference type="EMBL" id="CP017553">
    <property type="protein sequence ID" value="AOW00730.1"/>
    <property type="molecule type" value="Genomic_DNA"/>
</dbReference>
<dbReference type="Proteomes" id="UP000182444">
    <property type="component" value="Chromosome 1A"/>
</dbReference>
<dbReference type="AlphaFoldDB" id="A0A1D8N528"/>
<evidence type="ECO:0000256" key="1">
    <source>
        <dbReference type="SAM" id="MobiDB-lite"/>
    </source>
</evidence>
<gene>
    <name evidence="2" type="ORF">YALI1_A16496g</name>
</gene>
<organism evidence="2 3">
    <name type="scientific">Yarrowia lipolytica</name>
    <name type="common">Candida lipolytica</name>
    <dbReference type="NCBI Taxonomy" id="4952"/>
    <lineage>
        <taxon>Eukaryota</taxon>
        <taxon>Fungi</taxon>
        <taxon>Dikarya</taxon>
        <taxon>Ascomycota</taxon>
        <taxon>Saccharomycotina</taxon>
        <taxon>Dipodascomycetes</taxon>
        <taxon>Dipodascales</taxon>
        <taxon>Dipodascales incertae sedis</taxon>
        <taxon>Yarrowia</taxon>
    </lineage>
</organism>
<sequence length="85" mass="9637">MLVSLFTTGMANGQRSWCGSQQLQPGFSRLLATVYLLSKGLSVRKRRDSCVDEHERGITSINQRHSARETAPKMVLTSRQPYQLR</sequence>
<dbReference type="RefSeq" id="XP_068137925.1">
    <property type="nucleotide sequence ID" value="XM_068281824.1"/>
</dbReference>
<accession>A0A1D8N528</accession>
<feature type="region of interest" description="Disordered" evidence="1">
    <location>
        <begin position="61"/>
        <end position="85"/>
    </location>
</feature>
<evidence type="ECO:0000313" key="3">
    <source>
        <dbReference type="Proteomes" id="UP000182444"/>
    </source>
</evidence>